<keyword evidence="2" id="KW-1185">Reference proteome</keyword>
<protein>
    <submittedName>
        <fullName evidence="1">Uncharacterized protein</fullName>
    </submittedName>
</protein>
<reference evidence="1" key="1">
    <citation type="journal article" date="2014" name="Int. J. Syst. Evol. Microbiol.">
        <title>Complete genome sequence of Corynebacterium casei LMG S-19264T (=DSM 44701T), isolated from a smear-ripened cheese.</title>
        <authorList>
            <consortium name="US DOE Joint Genome Institute (JGI-PGF)"/>
            <person name="Walter F."/>
            <person name="Albersmeier A."/>
            <person name="Kalinowski J."/>
            <person name="Ruckert C."/>
        </authorList>
    </citation>
    <scope>NUCLEOTIDE SEQUENCE</scope>
    <source>
        <strain evidence="1">CGMCC 1.15290</strain>
    </source>
</reference>
<comment type="caution">
    <text evidence="1">The sequence shown here is derived from an EMBL/GenBank/DDBJ whole genome shotgun (WGS) entry which is preliminary data.</text>
</comment>
<name>A0A917J4V7_9BACT</name>
<evidence type="ECO:0000313" key="1">
    <source>
        <dbReference type="EMBL" id="GGH80375.1"/>
    </source>
</evidence>
<evidence type="ECO:0000313" key="2">
    <source>
        <dbReference type="Proteomes" id="UP000627292"/>
    </source>
</evidence>
<dbReference type="RefSeq" id="WP_188957904.1">
    <property type="nucleotide sequence ID" value="NZ_BMIB01000005.1"/>
</dbReference>
<dbReference type="Proteomes" id="UP000627292">
    <property type="component" value="Unassembled WGS sequence"/>
</dbReference>
<organism evidence="1 2">
    <name type="scientific">Filimonas zeae</name>
    <dbReference type="NCBI Taxonomy" id="1737353"/>
    <lineage>
        <taxon>Bacteria</taxon>
        <taxon>Pseudomonadati</taxon>
        <taxon>Bacteroidota</taxon>
        <taxon>Chitinophagia</taxon>
        <taxon>Chitinophagales</taxon>
        <taxon>Chitinophagaceae</taxon>
        <taxon>Filimonas</taxon>
    </lineage>
</organism>
<proteinExistence type="predicted"/>
<accession>A0A917J4V7</accession>
<reference evidence="1" key="2">
    <citation type="submission" date="2020-09" db="EMBL/GenBank/DDBJ databases">
        <authorList>
            <person name="Sun Q."/>
            <person name="Zhou Y."/>
        </authorList>
    </citation>
    <scope>NUCLEOTIDE SEQUENCE</scope>
    <source>
        <strain evidence="1">CGMCC 1.15290</strain>
    </source>
</reference>
<dbReference type="EMBL" id="BMIB01000005">
    <property type="protein sequence ID" value="GGH80375.1"/>
    <property type="molecule type" value="Genomic_DNA"/>
</dbReference>
<sequence>MSPLTVHKDSVVYIPCPASHATGGTELLHQFVHQLTQLGITAKLFYYRIKKGVDPIHPRFHKYVQDYATTIEDNEKNILLVPETRTEYLYRYQHIRKGIWWLSVDFFYDTADVDRWSTLMKMTGITRRYNIKKPEKLKIDLHLVQSRYAAIHLEKHGIHNYEYLSDYLNASFFSAPETPLSEKQNRVLYNPKKGWEFTQQLIQQAPELNWFPLINMTPDEVAKACHTSKVYIDFGNHPGKDRFPREAAISGCCVITGKRGAAANDTDIPVPEQYKFADTPASIPAIIRQIKLCQDTYETARHDFDTYREGIKTQEQEFNHQLQKIFLR</sequence>
<gene>
    <name evidence="1" type="ORF">GCM10011379_51160</name>
</gene>
<dbReference type="AlphaFoldDB" id="A0A917J4V7"/>